<gene>
    <name evidence="9" type="ORF">SAMN05444424_1730</name>
    <name evidence="10" type="ORF">SAMN05444424_1742</name>
</gene>
<accession>A0AAQ1ME04</accession>
<evidence type="ECO:0000313" key="9">
    <source>
        <dbReference type="EMBL" id="SHG17011.1"/>
    </source>
</evidence>
<dbReference type="InterPro" id="IPR002104">
    <property type="entry name" value="Integrase_catalytic"/>
</dbReference>
<keyword evidence="4 6" id="KW-0238">DNA-binding</keyword>
<dbReference type="Pfam" id="PF14659">
    <property type="entry name" value="Phage_int_SAM_3"/>
    <property type="match status" value="1"/>
</dbReference>
<evidence type="ECO:0000259" key="8">
    <source>
        <dbReference type="PROSITE" id="PS51900"/>
    </source>
</evidence>
<evidence type="ECO:0000313" key="10">
    <source>
        <dbReference type="EMBL" id="SHG17344.1"/>
    </source>
</evidence>
<evidence type="ECO:0000256" key="1">
    <source>
        <dbReference type="ARBA" id="ARBA00003283"/>
    </source>
</evidence>
<keyword evidence="5" id="KW-0233">DNA recombination</keyword>
<evidence type="ECO:0000256" key="4">
    <source>
        <dbReference type="ARBA" id="ARBA00023125"/>
    </source>
</evidence>
<dbReference type="RefSeq" id="WP_021659443.1">
    <property type="nucleotide sequence ID" value="NZ_FQVY01000002.1"/>
</dbReference>
<organism evidence="10 11">
    <name type="scientific">Bittarella massiliensis</name>
    <name type="common">ex Durand et al. 2017</name>
    <dbReference type="NCBI Taxonomy" id="1720313"/>
    <lineage>
        <taxon>Bacteria</taxon>
        <taxon>Bacillati</taxon>
        <taxon>Bacillota</taxon>
        <taxon>Clostridia</taxon>
        <taxon>Eubacteriales</taxon>
        <taxon>Oscillospiraceae</taxon>
        <taxon>Bittarella (ex Durand et al. 2017)</taxon>
    </lineage>
</organism>
<feature type="domain" description="Core-binding (CB)" evidence="8">
    <location>
        <begin position="49"/>
        <end position="130"/>
    </location>
</feature>
<dbReference type="GO" id="GO:0006310">
    <property type="term" value="P:DNA recombination"/>
    <property type="evidence" value="ECO:0007669"/>
    <property type="project" value="UniProtKB-KW"/>
</dbReference>
<dbReference type="GO" id="GO:0015074">
    <property type="term" value="P:DNA integration"/>
    <property type="evidence" value="ECO:0007669"/>
    <property type="project" value="UniProtKB-KW"/>
</dbReference>
<evidence type="ECO:0000256" key="5">
    <source>
        <dbReference type="ARBA" id="ARBA00023172"/>
    </source>
</evidence>
<dbReference type="GO" id="GO:0003677">
    <property type="term" value="F:DNA binding"/>
    <property type="evidence" value="ECO:0007669"/>
    <property type="project" value="UniProtKB-UniRule"/>
</dbReference>
<dbReference type="Proteomes" id="UP000184089">
    <property type="component" value="Unassembled WGS sequence"/>
</dbReference>
<dbReference type="PROSITE" id="PS51898">
    <property type="entry name" value="TYR_RECOMBINASE"/>
    <property type="match status" value="1"/>
</dbReference>
<keyword evidence="3" id="KW-0229">DNA integration</keyword>
<evidence type="ECO:0000259" key="7">
    <source>
        <dbReference type="PROSITE" id="PS51898"/>
    </source>
</evidence>
<dbReference type="CDD" id="cd01189">
    <property type="entry name" value="INT_ICEBs1_C_like"/>
    <property type="match status" value="1"/>
</dbReference>
<protein>
    <submittedName>
        <fullName evidence="10">Site-specific recombinase XerD</fullName>
    </submittedName>
</protein>
<evidence type="ECO:0000256" key="6">
    <source>
        <dbReference type="PROSITE-ProRule" id="PRU01248"/>
    </source>
</evidence>
<comment type="similarity">
    <text evidence="2">Belongs to the 'phage' integrase family.</text>
</comment>
<comment type="function">
    <text evidence="1">Site-specific tyrosine recombinase, which acts by catalyzing the cutting and rejoining of the recombining DNA molecules.</text>
</comment>
<dbReference type="EMBL" id="FQVY01000002">
    <property type="protein sequence ID" value="SHG17011.1"/>
    <property type="molecule type" value="Genomic_DNA"/>
</dbReference>
<dbReference type="InterPro" id="IPR004107">
    <property type="entry name" value="Integrase_SAM-like_N"/>
</dbReference>
<dbReference type="InterPro" id="IPR050090">
    <property type="entry name" value="Tyrosine_recombinase_XerCD"/>
</dbReference>
<evidence type="ECO:0000256" key="3">
    <source>
        <dbReference type="ARBA" id="ARBA00022908"/>
    </source>
</evidence>
<dbReference type="Gene3D" id="1.10.150.130">
    <property type="match status" value="1"/>
</dbReference>
<evidence type="ECO:0000256" key="2">
    <source>
        <dbReference type="ARBA" id="ARBA00008857"/>
    </source>
</evidence>
<dbReference type="InterPro" id="IPR011010">
    <property type="entry name" value="DNA_brk_join_enz"/>
</dbReference>
<dbReference type="Pfam" id="PF00589">
    <property type="entry name" value="Phage_integrase"/>
    <property type="match status" value="1"/>
</dbReference>
<reference evidence="11" key="1">
    <citation type="submission" date="2016-11" db="EMBL/GenBank/DDBJ databases">
        <authorList>
            <person name="Jaros S."/>
            <person name="Januszkiewicz K."/>
            <person name="Wedrychowicz H."/>
        </authorList>
    </citation>
    <scope>NUCLEOTIDE SEQUENCE [LARGE SCALE GENOMIC DNA]</scope>
    <source>
        <strain evidence="11">DSM 4029</strain>
    </source>
</reference>
<dbReference type="PANTHER" id="PTHR30349:SF41">
    <property type="entry name" value="INTEGRASE_RECOMBINASE PROTEIN MJ0367-RELATED"/>
    <property type="match status" value="1"/>
</dbReference>
<dbReference type="InterPro" id="IPR010998">
    <property type="entry name" value="Integrase_recombinase_N"/>
</dbReference>
<sequence length="366" mass="41648">MAKKMYRRPDGLFEKKLVIAGKRKVFRAHSEREVMQKIAAYREREEFGPSFATVAESWWEQKEPQIRYGTVHGYKAALTRSIDYFGDDPIKQIAAPDINAFLLYMAKRGFSQKTVKNQYTVLRQVFLFALMERHIKTLPTDGVAIPSGLPRSSRQLAPEKAVEAIKQTRPDEFLLPILILYTGARCGEALALQWRDVDFEAGTISISKAVVYHSNRPRISDTKTANAHRAVPLLAPLKRILEQQGRRPAADYIIGGEEPITKSALYKRWEHFCREHGLAHPSEERTAKAGRTMWECEIDRHTLRHEYATILYDAGIDSKVAQELLGHADLSTTLKIYTHIRQSRLEKAAATLDAFLEANGTEKAQE</sequence>
<dbReference type="PANTHER" id="PTHR30349">
    <property type="entry name" value="PHAGE INTEGRASE-RELATED"/>
    <property type="match status" value="1"/>
</dbReference>
<proteinExistence type="inferred from homology"/>
<dbReference type="InterPro" id="IPR044068">
    <property type="entry name" value="CB"/>
</dbReference>
<reference evidence="10" key="2">
    <citation type="submission" date="2016-11" db="EMBL/GenBank/DDBJ databases">
        <authorList>
            <person name="Varghese N."/>
            <person name="Submissions S."/>
        </authorList>
    </citation>
    <scope>NUCLEOTIDE SEQUENCE</scope>
    <source>
        <strain evidence="10">DSM 4029</strain>
    </source>
</reference>
<dbReference type="EMBL" id="FQVY01000002">
    <property type="protein sequence ID" value="SHG17344.1"/>
    <property type="molecule type" value="Genomic_DNA"/>
</dbReference>
<dbReference type="InterPro" id="IPR013762">
    <property type="entry name" value="Integrase-like_cat_sf"/>
</dbReference>
<dbReference type="SUPFAM" id="SSF56349">
    <property type="entry name" value="DNA breaking-rejoining enzymes"/>
    <property type="match status" value="1"/>
</dbReference>
<dbReference type="PROSITE" id="PS51900">
    <property type="entry name" value="CB"/>
    <property type="match status" value="1"/>
</dbReference>
<evidence type="ECO:0000313" key="11">
    <source>
        <dbReference type="Proteomes" id="UP000184089"/>
    </source>
</evidence>
<dbReference type="Gene3D" id="1.10.443.10">
    <property type="entry name" value="Intergrase catalytic core"/>
    <property type="match status" value="1"/>
</dbReference>
<feature type="domain" description="Tyr recombinase" evidence="7">
    <location>
        <begin position="151"/>
        <end position="350"/>
    </location>
</feature>
<dbReference type="AlphaFoldDB" id="A0AAQ1ME04"/>
<comment type="caution">
    <text evidence="10">The sequence shown here is derived from an EMBL/GenBank/DDBJ whole genome shotgun (WGS) entry which is preliminary data.</text>
</comment>
<name>A0AAQ1ME04_9FIRM</name>